<dbReference type="SMART" id="SM00028">
    <property type="entry name" value="TPR"/>
    <property type="match status" value="8"/>
</dbReference>
<dbReference type="Pfam" id="PF13424">
    <property type="entry name" value="TPR_12"/>
    <property type="match status" value="1"/>
</dbReference>
<gene>
    <name evidence="2" type="ORF">GQ588_08800</name>
</gene>
<feature type="repeat" description="TPR" evidence="1">
    <location>
        <begin position="88"/>
        <end position="121"/>
    </location>
</feature>
<organism evidence="2 3">
    <name type="scientific">Dehalobacter restrictus</name>
    <dbReference type="NCBI Taxonomy" id="55583"/>
    <lineage>
        <taxon>Bacteria</taxon>
        <taxon>Bacillati</taxon>
        <taxon>Bacillota</taxon>
        <taxon>Clostridia</taxon>
        <taxon>Eubacteriales</taxon>
        <taxon>Desulfitobacteriaceae</taxon>
        <taxon>Dehalobacter</taxon>
    </lineage>
</organism>
<evidence type="ECO:0000256" key="1">
    <source>
        <dbReference type="PROSITE-ProRule" id="PRU00339"/>
    </source>
</evidence>
<dbReference type="PANTHER" id="PTHR10098:SF106">
    <property type="entry name" value="TETRATRICOPEPTIDE REPEAT PROTEIN 28-LIKE PROTEIN"/>
    <property type="match status" value="1"/>
</dbReference>
<keyword evidence="1" id="KW-0802">TPR repeat</keyword>
<dbReference type="InterPro" id="IPR019734">
    <property type="entry name" value="TPR_rpt"/>
</dbReference>
<dbReference type="InterPro" id="IPR011990">
    <property type="entry name" value="TPR-like_helical_dom_sf"/>
</dbReference>
<protein>
    <submittedName>
        <fullName evidence="2">Tetratricopeptide repeat protein</fullName>
    </submittedName>
</protein>
<dbReference type="PANTHER" id="PTHR10098">
    <property type="entry name" value="RAPSYN-RELATED"/>
    <property type="match status" value="1"/>
</dbReference>
<dbReference type="PROSITE" id="PS50005">
    <property type="entry name" value="TPR"/>
    <property type="match status" value="2"/>
</dbReference>
<dbReference type="SUPFAM" id="SSF48452">
    <property type="entry name" value="TPR-like"/>
    <property type="match status" value="2"/>
</dbReference>
<dbReference type="RefSeq" id="WP_019225977.1">
    <property type="nucleotide sequence ID" value="NZ_CP046996.1"/>
</dbReference>
<name>A0A857DIU2_9FIRM</name>
<dbReference type="Proteomes" id="UP000430508">
    <property type="component" value="Chromosome"/>
</dbReference>
<evidence type="ECO:0000313" key="2">
    <source>
        <dbReference type="EMBL" id="QHA00723.1"/>
    </source>
</evidence>
<evidence type="ECO:0000313" key="3">
    <source>
        <dbReference type="Proteomes" id="UP000430508"/>
    </source>
</evidence>
<reference evidence="2 3" key="1">
    <citation type="submission" date="2019-12" db="EMBL/GenBank/DDBJ databases">
        <title>Sequence classification of anaerobic respiratory reductive dehalogenases: First we see many, then we see few.</title>
        <authorList>
            <person name="Molenda O."/>
            <person name="Puentes Jacome L.A."/>
            <person name="Cao X."/>
            <person name="Nesbo C.L."/>
            <person name="Tang S."/>
            <person name="Morson N."/>
            <person name="Patron J."/>
            <person name="Lomheim L."/>
            <person name="Wishart D.S."/>
            <person name="Edwards E.A."/>
        </authorList>
    </citation>
    <scope>NUCLEOTIDE SEQUENCE [LARGE SCALE GENOMIC DNA]</scope>
    <source>
        <strain evidence="2 3">12DCA</strain>
    </source>
</reference>
<dbReference type="EMBL" id="CP046996">
    <property type="protein sequence ID" value="QHA00723.1"/>
    <property type="molecule type" value="Genomic_DNA"/>
</dbReference>
<dbReference type="AlphaFoldDB" id="A0A857DIU2"/>
<feature type="repeat" description="TPR" evidence="1">
    <location>
        <begin position="128"/>
        <end position="161"/>
    </location>
</feature>
<proteinExistence type="predicted"/>
<dbReference type="Gene3D" id="1.25.40.10">
    <property type="entry name" value="Tetratricopeptide repeat domain"/>
    <property type="match status" value="2"/>
</dbReference>
<sequence length="426" mass="49149">METTLEVWRKYLENGIKCLGEGNTEEAEKSLQISLLEAEALEMPVIIAFSQRLLATVQVKNNKFNDAEAGFRRALVYCKQLHNNKGIAEARAGLASVYFSQGKNAKAIYLYKQAIRDYPGEASSLRLAALYSDLGQVYIKIKEWQAAEENFLHAENLCRKHGYLSGEAEINLCLGEIYYSQAQRIAAQKRFYHAAKIYARLGEQVSLANALQYIAFLYFEKDRLPEALLLQQRVVALYLKNGRDPEVSESYFMLSNLLQCLKLLDEAISSLELSIQYHQGSEFGFAVRYYSLAILLIMKQDYSEAKKQYLEALKYFQFFGDSSKIGEISEELTYLIRYEDTLFQENLYKLLGKRFYDEPELPKGEAMLKLANLLMKKGKNMEALRCGWIALVYARSLQDETKEIELLIQDLSQTIRYHKKTSRFYR</sequence>
<accession>A0A857DIU2</accession>